<dbReference type="PROSITE" id="PS51379">
    <property type="entry name" value="4FE4S_FER_2"/>
    <property type="match status" value="2"/>
</dbReference>
<dbReference type="Proteomes" id="UP000002063">
    <property type="component" value="Chromosome"/>
</dbReference>
<proteinExistence type="predicted"/>
<dbReference type="InterPro" id="IPR017896">
    <property type="entry name" value="4Fe4S_Fe-S-bd"/>
</dbReference>
<evidence type="ECO:0000259" key="1">
    <source>
        <dbReference type="PROSITE" id="PS51379"/>
    </source>
</evidence>
<dbReference type="RefSeq" id="WP_015733533.1">
    <property type="nucleotide sequence ID" value="NC_013407.1"/>
</dbReference>
<dbReference type="Pfam" id="PF12838">
    <property type="entry name" value="Fer4_7"/>
    <property type="match status" value="1"/>
</dbReference>
<dbReference type="OrthoDB" id="51316at2157"/>
<sequence>MDKIKKIEINETFCKGCDICILVCPRGVFEKSKKLNKRGVYPPIPKNPEKCTFCNLCILQCPDQAISIDQD</sequence>
<dbReference type="GeneID" id="8513805"/>
<accession>C9RIB2</accession>
<dbReference type="InterPro" id="IPR017900">
    <property type="entry name" value="4Fe4S_Fe_S_CS"/>
</dbReference>
<evidence type="ECO:0000313" key="3">
    <source>
        <dbReference type="Proteomes" id="UP000002063"/>
    </source>
</evidence>
<evidence type="ECO:0000313" key="2">
    <source>
        <dbReference type="EMBL" id="ACX73314.1"/>
    </source>
</evidence>
<dbReference type="PANTHER" id="PTHR43122">
    <property type="entry name" value="FERREDOXIN SUBUNIT OF PYRUVATE:FLAVODOXIN OXIDOREDUCTASE-RELATED"/>
    <property type="match status" value="1"/>
</dbReference>
<dbReference type="AlphaFoldDB" id="C9RIB2"/>
<gene>
    <name evidence="2" type="ordered locus">Metvu_1461</name>
</gene>
<dbReference type="SUPFAM" id="SSF54862">
    <property type="entry name" value="4Fe-4S ferredoxins"/>
    <property type="match status" value="1"/>
</dbReference>
<dbReference type="GO" id="GO:0016491">
    <property type="term" value="F:oxidoreductase activity"/>
    <property type="evidence" value="ECO:0007669"/>
    <property type="project" value="UniProtKB-ARBA"/>
</dbReference>
<organism evidence="2 3">
    <name type="scientific">Methanocaldococcus vulcanius (strain ATCC 700851 / DSM 12094 / M7)</name>
    <name type="common">Methanococcus vulcanius</name>
    <dbReference type="NCBI Taxonomy" id="579137"/>
    <lineage>
        <taxon>Archaea</taxon>
        <taxon>Methanobacteriati</taxon>
        <taxon>Methanobacteriota</taxon>
        <taxon>Methanomada group</taxon>
        <taxon>Methanococci</taxon>
        <taxon>Methanococcales</taxon>
        <taxon>Methanocaldococcaceae</taxon>
        <taxon>Methanocaldococcus</taxon>
    </lineage>
</organism>
<keyword evidence="3" id="KW-1185">Reference proteome</keyword>
<feature type="domain" description="4Fe-4S ferredoxin-type" evidence="1">
    <location>
        <begin position="42"/>
        <end position="71"/>
    </location>
</feature>
<reference evidence="2" key="1">
    <citation type="submission" date="2009-10" db="EMBL/GenBank/DDBJ databases">
        <title>Complete sequence of chromosome of Methanocaldococcus vulcanius M7.</title>
        <authorList>
            <consortium name="US DOE Joint Genome Institute"/>
            <person name="Lucas S."/>
            <person name="Copeland A."/>
            <person name="Lapidus A."/>
            <person name="Glavina del Rio T."/>
            <person name="Dalin E."/>
            <person name="Tice H."/>
            <person name="Bruce D."/>
            <person name="Goodwin L."/>
            <person name="Pitluck S."/>
            <person name="Lcollab F.I."/>
            <person name="Brettin T."/>
            <person name="Detter J.C."/>
            <person name="Han C."/>
            <person name="Tapia R."/>
            <person name="Kuske C.R."/>
            <person name="Schmutz J."/>
            <person name="Larimer F."/>
            <person name="Land M."/>
            <person name="Hauser L."/>
            <person name="Kyrpides N."/>
            <person name="Ovchinikova G."/>
            <person name="Sieprawska-Lupa M."/>
            <person name="Whitman W.B."/>
            <person name="Woyke T."/>
        </authorList>
    </citation>
    <scope>NUCLEOTIDE SEQUENCE [LARGE SCALE GENOMIC DNA]</scope>
    <source>
        <strain evidence="2">M7</strain>
    </source>
</reference>
<dbReference type="EMBL" id="CP001787">
    <property type="protein sequence ID" value="ACX73314.1"/>
    <property type="molecule type" value="Genomic_DNA"/>
</dbReference>
<protein>
    <submittedName>
        <fullName evidence="2">4Fe-4S ferredoxin iron-sulfur binding domain protein</fullName>
    </submittedName>
</protein>
<dbReference type="PANTHER" id="PTHR43122:SF1">
    <property type="entry name" value="IRON-SULFUR-BINDING PROTEIN"/>
    <property type="match status" value="1"/>
</dbReference>
<dbReference type="KEGG" id="mvu:Metvu_1461"/>
<dbReference type="HOGENOM" id="CLU_139698_5_3_2"/>
<feature type="domain" description="4Fe-4S ferredoxin-type" evidence="1">
    <location>
        <begin position="5"/>
        <end position="34"/>
    </location>
</feature>
<dbReference type="STRING" id="579137.Metvu_1461"/>
<dbReference type="eggNOG" id="arCOG00959">
    <property type="taxonomic scope" value="Archaea"/>
</dbReference>
<name>C9RIB2_METVM</name>
<dbReference type="PROSITE" id="PS00198">
    <property type="entry name" value="4FE4S_FER_1"/>
    <property type="match status" value="1"/>
</dbReference>
<dbReference type="Gene3D" id="3.30.70.20">
    <property type="match status" value="2"/>
</dbReference>